<dbReference type="OrthoDB" id="598427at2"/>
<reference evidence="1 2" key="1">
    <citation type="submission" date="2016-11" db="EMBL/GenBank/DDBJ databases">
        <authorList>
            <person name="Jaros S."/>
            <person name="Januszkiewicz K."/>
            <person name="Wedrychowicz H."/>
        </authorList>
    </citation>
    <scope>NUCLEOTIDE SEQUENCE [LARGE SCALE GENOMIC DNA]</scope>
    <source>
        <strain evidence="1 2">DSM 21986</strain>
    </source>
</reference>
<name>A0A1M5KQG9_9BACT</name>
<proteinExistence type="predicted"/>
<dbReference type="STRING" id="1194090.SAMN05443144_13330"/>
<sequence length="74" mass="8668">MKTKELLQEISELPTEMRAKLADEILRTLNPTKPEIDQAWIKEVEQRIKSFEEGRSKTIPGEEVFQKAEEIIKQ</sequence>
<organism evidence="1 2">
    <name type="scientific">Fodinibius roseus</name>
    <dbReference type="NCBI Taxonomy" id="1194090"/>
    <lineage>
        <taxon>Bacteria</taxon>
        <taxon>Pseudomonadati</taxon>
        <taxon>Balneolota</taxon>
        <taxon>Balneolia</taxon>
        <taxon>Balneolales</taxon>
        <taxon>Balneolaceae</taxon>
        <taxon>Fodinibius</taxon>
    </lineage>
</organism>
<evidence type="ECO:0000313" key="2">
    <source>
        <dbReference type="Proteomes" id="UP000184041"/>
    </source>
</evidence>
<dbReference type="Pfam" id="PF09720">
    <property type="entry name" value="Unstab_antitox"/>
    <property type="match status" value="1"/>
</dbReference>
<keyword evidence="2" id="KW-1185">Reference proteome</keyword>
<dbReference type="Proteomes" id="UP000184041">
    <property type="component" value="Unassembled WGS sequence"/>
</dbReference>
<gene>
    <name evidence="1" type="ORF">SAMN05443144_13330</name>
</gene>
<evidence type="ECO:0000313" key="1">
    <source>
        <dbReference type="EMBL" id="SHG54930.1"/>
    </source>
</evidence>
<accession>A0A1M5KQG9</accession>
<protein>
    <submittedName>
        <fullName evidence="1">Putative addiction module component, TIGR02574 family</fullName>
    </submittedName>
</protein>
<dbReference type="InterPro" id="IPR013406">
    <property type="entry name" value="CHP02574_addiction_mod"/>
</dbReference>
<dbReference type="RefSeq" id="WP_073068310.1">
    <property type="nucleotide sequence ID" value="NZ_FQUS01000033.1"/>
</dbReference>
<dbReference type="EMBL" id="FQUS01000033">
    <property type="protein sequence ID" value="SHG54930.1"/>
    <property type="molecule type" value="Genomic_DNA"/>
</dbReference>
<dbReference type="AlphaFoldDB" id="A0A1M5KQG9"/>